<evidence type="ECO:0000259" key="1">
    <source>
        <dbReference type="SMART" id="SM00563"/>
    </source>
</evidence>
<dbReference type="SUPFAM" id="SSF69593">
    <property type="entry name" value="Glycerol-3-phosphate (1)-acyltransferase"/>
    <property type="match status" value="1"/>
</dbReference>
<dbReference type="AlphaFoldDB" id="A0A1H1R1X0"/>
<dbReference type="InterPro" id="IPR002123">
    <property type="entry name" value="Plipid/glycerol_acylTrfase"/>
</dbReference>
<evidence type="ECO:0000313" key="2">
    <source>
        <dbReference type="EMBL" id="SDS29757.1"/>
    </source>
</evidence>
<keyword evidence="2" id="KW-0012">Acyltransferase</keyword>
<organism evidence="2 3">
    <name type="scientific">Nocardioides scoriae</name>
    <dbReference type="NCBI Taxonomy" id="642780"/>
    <lineage>
        <taxon>Bacteria</taxon>
        <taxon>Bacillati</taxon>
        <taxon>Actinomycetota</taxon>
        <taxon>Actinomycetes</taxon>
        <taxon>Propionibacteriales</taxon>
        <taxon>Nocardioidaceae</taxon>
        <taxon>Nocardioides</taxon>
    </lineage>
</organism>
<dbReference type="EMBL" id="LT629757">
    <property type="protein sequence ID" value="SDS29757.1"/>
    <property type="molecule type" value="Genomic_DNA"/>
</dbReference>
<proteinExistence type="predicted"/>
<accession>A0A1H1R1X0</accession>
<dbReference type="SMART" id="SM00563">
    <property type="entry name" value="PlsC"/>
    <property type="match status" value="1"/>
</dbReference>
<protein>
    <submittedName>
        <fullName evidence="2">1-acyl-sn-glycerol-3-phosphate acyltransferase</fullName>
    </submittedName>
</protein>
<keyword evidence="2" id="KW-0808">Transferase</keyword>
<dbReference type="GO" id="GO:0016746">
    <property type="term" value="F:acyltransferase activity"/>
    <property type="evidence" value="ECO:0007669"/>
    <property type="project" value="UniProtKB-KW"/>
</dbReference>
<name>A0A1H1R1X0_9ACTN</name>
<dbReference type="Proteomes" id="UP000198859">
    <property type="component" value="Chromosome I"/>
</dbReference>
<dbReference type="STRING" id="642780.SAMN04488570_1569"/>
<keyword evidence="3" id="KW-1185">Reference proteome</keyword>
<gene>
    <name evidence="2" type="ORF">SAMN04488570_1569</name>
</gene>
<sequence>MRLPQRLIVGGRRSGAVPLYGRAVTRPTAAVAVRRSIARLVLRAARWRTTGTVPQRGVLVGAPHTSNWDWVLTLLLAWDYGITIRLLVKRELFRGPLAPVLRATGAIALDRDHPGDTIRALLAEAEGDEPFVIGLAAEGTRSRGEHWKSGFHRIARQTGLPITLAFLDAPSRTVGWGPTFPASADVRADMDRVREFYADKTGIHPDDFTPPRLREEPRG</sequence>
<reference evidence="3" key="1">
    <citation type="submission" date="2016-10" db="EMBL/GenBank/DDBJ databases">
        <authorList>
            <person name="Varghese N."/>
            <person name="Submissions S."/>
        </authorList>
    </citation>
    <scope>NUCLEOTIDE SEQUENCE [LARGE SCALE GENOMIC DNA]</scope>
    <source>
        <strain evidence="3">DSM 22127</strain>
    </source>
</reference>
<evidence type="ECO:0000313" key="3">
    <source>
        <dbReference type="Proteomes" id="UP000198859"/>
    </source>
</evidence>
<feature type="domain" description="Phospholipid/glycerol acyltransferase" evidence="1">
    <location>
        <begin position="58"/>
        <end position="167"/>
    </location>
</feature>
<dbReference type="Pfam" id="PF01553">
    <property type="entry name" value="Acyltransferase"/>
    <property type="match status" value="1"/>
</dbReference>